<dbReference type="KEGG" id="fbm:MQE35_13145"/>
<keyword evidence="6" id="KW-0862">Zinc</keyword>
<dbReference type="GO" id="GO:0006508">
    <property type="term" value="P:proteolysis"/>
    <property type="evidence" value="ECO:0007669"/>
    <property type="project" value="UniProtKB-KW"/>
</dbReference>
<evidence type="ECO:0000256" key="5">
    <source>
        <dbReference type="ARBA" id="ARBA00022801"/>
    </source>
</evidence>
<gene>
    <name evidence="12" type="ORF">MQE35_13145</name>
</gene>
<dbReference type="PANTHER" id="PTHR43690">
    <property type="entry name" value="NARDILYSIN"/>
    <property type="match status" value="1"/>
</dbReference>
<dbReference type="PROSITE" id="PS00143">
    <property type="entry name" value="INSULINASE"/>
    <property type="match status" value="1"/>
</dbReference>
<feature type="domain" description="Peptidase M16 C-terminal" evidence="11">
    <location>
        <begin position="680"/>
        <end position="859"/>
    </location>
</feature>
<name>A0A9E6ZJF2_9FLAO</name>
<evidence type="ECO:0000259" key="10">
    <source>
        <dbReference type="Pfam" id="PF00675"/>
    </source>
</evidence>
<organism evidence="12 13">
    <name type="scientific">Abyssalbus ytuae</name>
    <dbReference type="NCBI Taxonomy" id="2926907"/>
    <lineage>
        <taxon>Bacteria</taxon>
        <taxon>Pseudomonadati</taxon>
        <taxon>Bacteroidota</taxon>
        <taxon>Flavobacteriia</taxon>
        <taxon>Flavobacteriales</taxon>
        <taxon>Flavobacteriaceae</taxon>
        <taxon>Abyssalbus</taxon>
    </lineage>
</organism>
<comment type="similarity">
    <text evidence="2 8">Belongs to the peptidase M16 family.</text>
</comment>
<evidence type="ECO:0000313" key="13">
    <source>
        <dbReference type="Proteomes" id="UP000831290"/>
    </source>
</evidence>
<evidence type="ECO:0000256" key="7">
    <source>
        <dbReference type="ARBA" id="ARBA00023049"/>
    </source>
</evidence>
<keyword evidence="13" id="KW-1185">Reference proteome</keyword>
<evidence type="ECO:0000256" key="1">
    <source>
        <dbReference type="ARBA" id="ARBA00001947"/>
    </source>
</evidence>
<accession>A0A9E6ZJF2</accession>
<comment type="cofactor">
    <cofactor evidence="1">
        <name>Zn(2+)</name>
        <dbReference type="ChEBI" id="CHEBI:29105"/>
    </cofactor>
</comment>
<evidence type="ECO:0000256" key="8">
    <source>
        <dbReference type="RuleBase" id="RU004447"/>
    </source>
</evidence>
<dbReference type="Pfam" id="PF05193">
    <property type="entry name" value="Peptidase_M16_C"/>
    <property type="match status" value="2"/>
</dbReference>
<protein>
    <submittedName>
        <fullName evidence="12">Insulinase family protein</fullName>
    </submittedName>
</protein>
<dbReference type="GO" id="GO:0004222">
    <property type="term" value="F:metalloendopeptidase activity"/>
    <property type="evidence" value="ECO:0007669"/>
    <property type="project" value="InterPro"/>
</dbReference>
<evidence type="ECO:0000256" key="4">
    <source>
        <dbReference type="ARBA" id="ARBA00022723"/>
    </source>
</evidence>
<dbReference type="SUPFAM" id="SSF63411">
    <property type="entry name" value="LuxS/MPP-like metallohydrolase"/>
    <property type="match status" value="4"/>
</dbReference>
<feature type="domain" description="Peptidase M16 N-terminal" evidence="10">
    <location>
        <begin position="49"/>
        <end position="180"/>
    </location>
</feature>
<evidence type="ECO:0000256" key="6">
    <source>
        <dbReference type="ARBA" id="ARBA00022833"/>
    </source>
</evidence>
<dbReference type="GO" id="GO:0046872">
    <property type="term" value="F:metal ion binding"/>
    <property type="evidence" value="ECO:0007669"/>
    <property type="project" value="UniProtKB-KW"/>
</dbReference>
<dbReference type="AlphaFoldDB" id="A0A9E6ZJF2"/>
<dbReference type="InterPro" id="IPR011249">
    <property type="entry name" value="Metalloenz_LuxS/M16"/>
</dbReference>
<dbReference type="PANTHER" id="PTHR43690:SF17">
    <property type="entry name" value="PROTEIN YHJJ"/>
    <property type="match status" value="1"/>
</dbReference>
<keyword evidence="4" id="KW-0479">Metal-binding</keyword>
<evidence type="ECO:0000256" key="2">
    <source>
        <dbReference type="ARBA" id="ARBA00007261"/>
    </source>
</evidence>
<dbReference type="EMBL" id="CP094358">
    <property type="protein sequence ID" value="UOB16679.1"/>
    <property type="molecule type" value="Genomic_DNA"/>
</dbReference>
<sequence length="932" mass="106480">MLIRNYLVFIIFLCLRFAVGQEPGEYKPSPHTTGILENGMHYYIVHNENPANRVSFYFAQNVGSVLEEDGQLGLAHFLEHMAFNGTKHFEDKKMIKYLEKNGIKFGTEINAFTDYDETVYSIRRVPAGNEKLLDSILLILHDWSGDLLLTNEEIDNERGVVREELRTRNKPDKRASDKVESQGLLTGSRYAERNPAGKVEIINNFEYQELRDYYKKWYRPDLQAVVIVGDIDEKEVEKKVKKMFSPIPLRDNLPERKVYNIPVNDDFSYVVATDKELGHPTLEYYIKHPVDPSLTEKEELEKNLNNQICNSIFSQRLQAIGNLPGSPVLMANFSITNLVRPLDVLKISAQPKKDSLLPALKFMATELRRFVLYGATPTEFERTRSAIMGQLQHSINEGENRGSDLIALNIYKTFFKNKPLASHQWRQQYKLSYLADFQNKDLIKYMRKYYTPRGNVIGISGSDTITYPPGEKVLKVLKEAGKSTPQPYKEIKYDKKLRLLTLPGSEIVKKEKLKGIDAHKYTLSNGARVTLFPTPYKTGQILFSAISPGGRSLLDQSLLSNSLFATVVASESGLANLGKQELINSGEVSSVKVQLEDYEELLTGNSNMPNAEKLFKGIYLTFTAPGFDNDALEITRQGLERLLTVIKSNVQSDFTDSLKLAKNNYSNREVLLNKELLDKLTIEKAEAVYKDRIRNASDFDFVFVGDMDTGELLSLVKKYIGSIPGDHSHETPFDHKIKPDKRIEKVYMSRPMQNPQATVNLYFTGSLKYSVKNELIVNMIGQLLSKRYLERIREEEGGTYGVKVTATLNFVPEESFGINVRFNCNPAKTERLVQIVYEDMKKLSYQLNNDELLQIKNNLKKEIDERKELNNYWMEKLVRSIRTRTQVLKTKEDVKMIEGITEADIRKMASLINRNAGVVEGVLMPSTKDLKK</sequence>
<dbReference type="Gene3D" id="3.30.830.10">
    <property type="entry name" value="Metalloenzyme, LuxS/M16 peptidase-like"/>
    <property type="match status" value="4"/>
</dbReference>
<keyword evidence="9" id="KW-0175">Coiled coil</keyword>
<evidence type="ECO:0000313" key="12">
    <source>
        <dbReference type="EMBL" id="UOB16679.1"/>
    </source>
</evidence>
<evidence type="ECO:0000259" key="11">
    <source>
        <dbReference type="Pfam" id="PF05193"/>
    </source>
</evidence>
<evidence type="ECO:0000256" key="9">
    <source>
        <dbReference type="SAM" id="Coils"/>
    </source>
</evidence>
<keyword evidence="7" id="KW-0482">Metalloprotease</keyword>
<keyword evidence="3" id="KW-0645">Protease</keyword>
<keyword evidence="5" id="KW-0378">Hydrolase</keyword>
<dbReference type="RefSeq" id="WP_255841908.1">
    <property type="nucleotide sequence ID" value="NZ_CP094358.1"/>
</dbReference>
<dbReference type="Proteomes" id="UP000831290">
    <property type="component" value="Chromosome"/>
</dbReference>
<feature type="coiled-coil region" evidence="9">
    <location>
        <begin position="842"/>
        <end position="872"/>
    </location>
</feature>
<feature type="domain" description="Peptidase M16 C-terminal" evidence="11">
    <location>
        <begin position="205"/>
        <end position="386"/>
    </location>
</feature>
<evidence type="ECO:0000256" key="3">
    <source>
        <dbReference type="ARBA" id="ARBA00022670"/>
    </source>
</evidence>
<dbReference type="InterPro" id="IPR001431">
    <property type="entry name" value="Pept_M16_Zn_BS"/>
</dbReference>
<dbReference type="InterPro" id="IPR007863">
    <property type="entry name" value="Peptidase_M16_C"/>
</dbReference>
<reference evidence="12" key="1">
    <citation type="submission" date="2022-03" db="EMBL/GenBank/DDBJ databases">
        <title>Description of Abyssus ytuae gen. nov., sp. nov., a novel member of the family Flavobacteriaceae isolated from the sediment of Mariana Trench.</title>
        <authorList>
            <person name="Zhang J."/>
            <person name="Xu X."/>
        </authorList>
    </citation>
    <scope>NUCLEOTIDE SEQUENCE</scope>
    <source>
        <strain evidence="12">MT3330</strain>
    </source>
</reference>
<dbReference type="Pfam" id="PF00675">
    <property type="entry name" value="Peptidase_M16"/>
    <property type="match status" value="1"/>
</dbReference>
<proteinExistence type="inferred from homology"/>
<dbReference type="InterPro" id="IPR011765">
    <property type="entry name" value="Pept_M16_N"/>
</dbReference>
<dbReference type="InterPro" id="IPR050626">
    <property type="entry name" value="Peptidase_M16"/>
</dbReference>